<evidence type="ECO:0000313" key="2">
    <source>
        <dbReference type="Proteomes" id="UP000553963"/>
    </source>
</evidence>
<keyword evidence="2" id="KW-1185">Reference proteome</keyword>
<proteinExistence type="predicted"/>
<sequence>MADFDFRKDSDDERFLVISFHNGKPISATQLSAILKALDSDYRRITGRDLVVARLEIGSTWIWLIDIATEAGGWIKGAAGVAQAVQDLVIFARKLQEGFKCTTTQVPIAQIGAFDDSVDKSITAMAKASEETGSTIRLRKMTTTHNGTETIDVEVTPPQAKEARKRVKGRPKSARPASPMILKSIAHHDDLISTMRSLPQAAGDMESVIRAVVRATVLNGGQYILEQVAVTLEGEGRWDIATIIRQELDGGQRFVQLES</sequence>
<organism evidence="1 2">
    <name type="scientific">Kaistia hirudinis</name>
    <dbReference type="NCBI Taxonomy" id="1293440"/>
    <lineage>
        <taxon>Bacteria</taxon>
        <taxon>Pseudomonadati</taxon>
        <taxon>Pseudomonadota</taxon>
        <taxon>Alphaproteobacteria</taxon>
        <taxon>Hyphomicrobiales</taxon>
        <taxon>Kaistiaceae</taxon>
        <taxon>Kaistia</taxon>
    </lineage>
</organism>
<name>A0A840AUC0_9HYPH</name>
<comment type="caution">
    <text evidence="1">The sequence shown here is derived from an EMBL/GenBank/DDBJ whole genome shotgun (WGS) entry which is preliminary data.</text>
</comment>
<gene>
    <name evidence="1" type="ORF">GGR25_003459</name>
</gene>
<evidence type="ECO:0000313" key="1">
    <source>
        <dbReference type="EMBL" id="MBB3932401.1"/>
    </source>
</evidence>
<dbReference type="Proteomes" id="UP000553963">
    <property type="component" value="Unassembled WGS sequence"/>
</dbReference>
<dbReference type="AlphaFoldDB" id="A0A840AUC0"/>
<protein>
    <submittedName>
        <fullName evidence="1">Uncharacterized protein</fullName>
    </submittedName>
</protein>
<dbReference type="EMBL" id="JACIDS010000004">
    <property type="protein sequence ID" value="MBB3932401.1"/>
    <property type="molecule type" value="Genomic_DNA"/>
</dbReference>
<dbReference type="RefSeq" id="WP_183400037.1">
    <property type="nucleotide sequence ID" value="NZ_JACIDS010000004.1"/>
</dbReference>
<accession>A0A840AUC0</accession>
<reference evidence="1 2" key="1">
    <citation type="submission" date="2020-08" db="EMBL/GenBank/DDBJ databases">
        <title>Genomic Encyclopedia of Type Strains, Phase IV (KMG-IV): sequencing the most valuable type-strain genomes for metagenomic binning, comparative biology and taxonomic classification.</title>
        <authorList>
            <person name="Goeker M."/>
        </authorList>
    </citation>
    <scope>NUCLEOTIDE SEQUENCE [LARGE SCALE GENOMIC DNA]</scope>
    <source>
        <strain evidence="1 2">DSM 25966</strain>
    </source>
</reference>